<feature type="domain" description="Nitroreductase" evidence="3">
    <location>
        <begin position="9"/>
        <end position="157"/>
    </location>
</feature>
<evidence type="ECO:0000256" key="2">
    <source>
        <dbReference type="ARBA" id="ARBA00023002"/>
    </source>
</evidence>
<dbReference type="Gene3D" id="3.40.109.10">
    <property type="entry name" value="NADH Oxidase"/>
    <property type="match status" value="1"/>
</dbReference>
<dbReference type="SUPFAM" id="SSF55469">
    <property type="entry name" value="FMN-dependent nitroreductase-like"/>
    <property type="match status" value="1"/>
</dbReference>
<dbReference type="InterPro" id="IPR029479">
    <property type="entry name" value="Nitroreductase"/>
</dbReference>
<comment type="similarity">
    <text evidence="1">Belongs to the nitroreductase family.</text>
</comment>
<dbReference type="EMBL" id="JANFYT010000002">
    <property type="protein sequence ID" value="MCQ4813131.1"/>
    <property type="molecule type" value="Genomic_DNA"/>
</dbReference>
<dbReference type="Proteomes" id="UP001205919">
    <property type="component" value="Unassembled WGS sequence"/>
</dbReference>
<sequence>MKNFYELAQSRQSCRSFKDKAVDGELLVRCVKAASLAPSACNSQPWKFVVVTNGDKKRELSKLTQEIGLNKWTESAPAFIVVVEEAEPILMPRVVEHYGTKRFSEGDVGMATAFLLLEATEQGLGCCIIGTYSDAEVKALFGLPAGDTVRAIVAVGYPADETPRPKSRKDVSEITTLVG</sequence>
<dbReference type="InterPro" id="IPR000415">
    <property type="entry name" value="Nitroreductase-like"/>
</dbReference>
<evidence type="ECO:0000313" key="5">
    <source>
        <dbReference type="Proteomes" id="UP001205919"/>
    </source>
</evidence>
<dbReference type="Pfam" id="PF00881">
    <property type="entry name" value="Nitroreductase"/>
    <property type="match status" value="1"/>
</dbReference>
<dbReference type="PANTHER" id="PTHR43673">
    <property type="entry name" value="NAD(P)H NITROREDUCTASE YDGI-RELATED"/>
    <property type="match status" value="1"/>
</dbReference>
<proteinExistence type="inferred from homology"/>
<evidence type="ECO:0000259" key="3">
    <source>
        <dbReference type="Pfam" id="PF00881"/>
    </source>
</evidence>
<dbReference type="AlphaFoldDB" id="A0AAW5JXM5"/>
<keyword evidence="5" id="KW-1185">Reference proteome</keyword>
<reference evidence="4 5" key="1">
    <citation type="submission" date="2022-06" db="EMBL/GenBank/DDBJ databases">
        <title>Isolation of gut microbiota from human fecal samples.</title>
        <authorList>
            <person name="Pamer E.G."/>
            <person name="Barat B."/>
            <person name="Waligurski E."/>
            <person name="Medina S."/>
            <person name="Paddock L."/>
            <person name="Mostad J."/>
        </authorList>
    </citation>
    <scope>NUCLEOTIDE SEQUENCE [LARGE SCALE GENOMIC DNA]</scope>
    <source>
        <strain evidence="4 5">DFI.9.90</strain>
    </source>
</reference>
<evidence type="ECO:0000256" key="1">
    <source>
        <dbReference type="ARBA" id="ARBA00007118"/>
    </source>
</evidence>
<dbReference type="CDD" id="cd02062">
    <property type="entry name" value="Nitro_FMN_reductase"/>
    <property type="match status" value="1"/>
</dbReference>
<organism evidence="4 5">
    <name type="scientific">Cloacibacillus evryensis</name>
    <dbReference type="NCBI Taxonomy" id="508460"/>
    <lineage>
        <taxon>Bacteria</taxon>
        <taxon>Thermotogati</taxon>
        <taxon>Synergistota</taxon>
        <taxon>Synergistia</taxon>
        <taxon>Synergistales</taxon>
        <taxon>Synergistaceae</taxon>
        <taxon>Cloacibacillus</taxon>
    </lineage>
</organism>
<keyword evidence="2" id="KW-0560">Oxidoreductase</keyword>
<evidence type="ECO:0000313" key="4">
    <source>
        <dbReference type="EMBL" id="MCQ4813131.1"/>
    </source>
</evidence>
<dbReference type="PANTHER" id="PTHR43673:SF10">
    <property type="entry name" value="NADH DEHYDROGENASE_NAD(P)H NITROREDUCTASE XCC3605-RELATED"/>
    <property type="match status" value="1"/>
</dbReference>
<comment type="caution">
    <text evidence="4">The sequence shown here is derived from an EMBL/GenBank/DDBJ whole genome shotgun (WGS) entry which is preliminary data.</text>
</comment>
<accession>A0AAW5JXM5</accession>
<protein>
    <submittedName>
        <fullName evidence="4">Nitroreductase family protein</fullName>
    </submittedName>
</protein>
<gene>
    <name evidence="4" type="ORF">NE630_01680</name>
</gene>
<dbReference type="RefSeq" id="WP_256181261.1">
    <property type="nucleotide sequence ID" value="NZ_CAJLEK010000014.1"/>
</dbReference>
<dbReference type="GO" id="GO:0016491">
    <property type="term" value="F:oxidoreductase activity"/>
    <property type="evidence" value="ECO:0007669"/>
    <property type="project" value="UniProtKB-KW"/>
</dbReference>
<name>A0AAW5JXM5_9BACT</name>